<dbReference type="Pfam" id="PF08281">
    <property type="entry name" value="Sigma70_r4_2"/>
    <property type="match status" value="1"/>
</dbReference>
<evidence type="ECO:0000256" key="3">
    <source>
        <dbReference type="ARBA" id="ARBA00023082"/>
    </source>
</evidence>
<sequence>MNELLEILPAKQRDILILRVVVGLSAEEIAAAVGSNTGTVRGSPAPRVVAVDVRDRRGG</sequence>
<dbReference type="PIR" id="S72821">
    <property type="entry name" value="S72821"/>
</dbReference>
<dbReference type="SUPFAM" id="SSF88659">
    <property type="entry name" value="Sigma3 and sigma4 domains of RNA polymerase sigma factors"/>
    <property type="match status" value="1"/>
</dbReference>
<evidence type="ECO:0000313" key="7">
    <source>
        <dbReference type="EMBL" id="AAC43230.1"/>
    </source>
</evidence>
<keyword evidence="5" id="KW-0804">Transcription</keyword>
<evidence type="ECO:0000256" key="5">
    <source>
        <dbReference type="ARBA" id="ARBA00023163"/>
    </source>
</evidence>
<dbReference type="GO" id="GO:0016987">
    <property type="term" value="F:sigma factor activity"/>
    <property type="evidence" value="ECO:0007669"/>
    <property type="project" value="UniProtKB-KW"/>
</dbReference>
<dbReference type="InterPro" id="IPR036388">
    <property type="entry name" value="WH-like_DNA-bd_sf"/>
</dbReference>
<dbReference type="EMBL" id="U00015">
    <property type="protein sequence ID" value="AAC43230.1"/>
    <property type="molecule type" value="Genomic_DNA"/>
</dbReference>
<proteinExistence type="inferred from homology"/>
<accession>Q49727</accession>
<comment type="similarity">
    <text evidence="1">Belongs to the sigma-70 factor family. ECF subfamily.</text>
</comment>
<dbReference type="InterPro" id="IPR013249">
    <property type="entry name" value="RNA_pol_sigma70_r4_t2"/>
</dbReference>
<feature type="domain" description="RNA polymerase sigma factor 70 region 4 type 2" evidence="6">
    <location>
        <begin position="3"/>
        <end position="41"/>
    </location>
</feature>
<reference evidence="7" key="1">
    <citation type="submission" date="1994-01" db="EMBL/GenBank/DDBJ databases">
        <authorList>
            <person name="Smith D.R."/>
        </authorList>
    </citation>
    <scope>NUCLEOTIDE SEQUENCE</scope>
</reference>
<dbReference type="GO" id="GO:0003677">
    <property type="term" value="F:DNA binding"/>
    <property type="evidence" value="ECO:0007669"/>
    <property type="project" value="UniProtKB-KW"/>
</dbReference>
<evidence type="ECO:0000256" key="1">
    <source>
        <dbReference type="ARBA" id="ARBA00010641"/>
    </source>
</evidence>
<dbReference type="GO" id="GO:0006352">
    <property type="term" value="P:DNA-templated transcription initiation"/>
    <property type="evidence" value="ECO:0007669"/>
    <property type="project" value="InterPro"/>
</dbReference>
<evidence type="ECO:0000256" key="4">
    <source>
        <dbReference type="ARBA" id="ARBA00023125"/>
    </source>
</evidence>
<keyword evidence="2" id="KW-0805">Transcription regulation</keyword>
<evidence type="ECO:0000256" key="2">
    <source>
        <dbReference type="ARBA" id="ARBA00023015"/>
    </source>
</evidence>
<keyword evidence="3" id="KW-0731">Sigma factor</keyword>
<protein>
    <submittedName>
        <fullName evidence="7">S1620b</fullName>
    </submittedName>
</protein>
<keyword evidence="4" id="KW-0238">DNA-binding</keyword>
<reference evidence="7" key="2">
    <citation type="submission" date="1994-03" db="EMBL/GenBank/DDBJ databases">
        <authorList>
            <person name="Robison K."/>
        </authorList>
    </citation>
    <scope>NUCLEOTIDE SEQUENCE</scope>
</reference>
<organism evidence="7">
    <name type="scientific">Mycobacterium leprae</name>
    <dbReference type="NCBI Taxonomy" id="1769"/>
    <lineage>
        <taxon>Bacteria</taxon>
        <taxon>Bacillati</taxon>
        <taxon>Actinomycetota</taxon>
        <taxon>Actinomycetes</taxon>
        <taxon>Mycobacteriales</taxon>
        <taxon>Mycobacteriaceae</taxon>
        <taxon>Mycobacterium</taxon>
    </lineage>
</organism>
<dbReference type="Gene3D" id="1.10.10.10">
    <property type="entry name" value="Winged helix-like DNA-binding domain superfamily/Winged helix DNA-binding domain"/>
    <property type="match status" value="1"/>
</dbReference>
<dbReference type="AlphaFoldDB" id="Q49727"/>
<evidence type="ECO:0000259" key="6">
    <source>
        <dbReference type="Pfam" id="PF08281"/>
    </source>
</evidence>
<dbReference type="InterPro" id="IPR013324">
    <property type="entry name" value="RNA_pol_sigma_r3/r4-like"/>
</dbReference>
<name>Q49727_MYCLR</name>